<organism evidence="1 2">
    <name type="scientific">Phnomibacter ginsenosidimutans</name>
    <dbReference type="NCBI Taxonomy" id="2676868"/>
    <lineage>
        <taxon>Bacteria</taxon>
        <taxon>Pseudomonadati</taxon>
        <taxon>Bacteroidota</taxon>
        <taxon>Chitinophagia</taxon>
        <taxon>Chitinophagales</taxon>
        <taxon>Chitinophagaceae</taxon>
        <taxon>Phnomibacter</taxon>
    </lineage>
</organism>
<name>A0A6I6GAR3_9BACT</name>
<keyword evidence="2" id="KW-1185">Reference proteome</keyword>
<dbReference type="AlphaFoldDB" id="A0A6I6GAR3"/>
<dbReference type="Proteomes" id="UP000426027">
    <property type="component" value="Chromosome"/>
</dbReference>
<dbReference type="RefSeq" id="WP_157476742.1">
    <property type="nucleotide sequence ID" value="NZ_CP046566.1"/>
</dbReference>
<protein>
    <submittedName>
        <fullName evidence="1">Uncharacterized protein</fullName>
    </submittedName>
</protein>
<dbReference type="KEGG" id="fls:GLV81_03015"/>
<dbReference type="EMBL" id="CP046566">
    <property type="protein sequence ID" value="QGW27210.1"/>
    <property type="molecule type" value="Genomic_DNA"/>
</dbReference>
<reference evidence="1 2" key="1">
    <citation type="submission" date="2019-11" db="EMBL/GenBank/DDBJ databases">
        <authorList>
            <person name="Im W.T."/>
        </authorList>
    </citation>
    <scope>NUCLEOTIDE SEQUENCE [LARGE SCALE GENOMIC DNA]</scope>
    <source>
        <strain evidence="1 2">SB-02</strain>
    </source>
</reference>
<proteinExistence type="predicted"/>
<gene>
    <name evidence="1" type="ORF">GLV81_03015</name>
</gene>
<evidence type="ECO:0000313" key="1">
    <source>
        <dbReference type="EMBL" id="QGW27210.1"/>
    </source>
</evidence>
<evidence type="ECO:0000313" key="2">
    <source>
        <dbReference type="Proteomes" id="UP000426027"/>
    </source>
</evidence>
<sequence>MITVAQYLSFIFSEITRARVIADTESVRIAGEYAKDPVMKHFSVPRFKIPELELNIPMVIAGAQYNNIYTFTWQYEEFEKFMLGYVDRFGRQFAKPFPNDAREMMPVRQLIKEAYTDLSEMPNLQDLNQLVIEKKEDAVQHIDRIVKTLMGIYANVERVKPNPNPLIVTRFIRIQTMEDLIAEWKKMIQQTLGENIRLTDSVLKNLLISPETQIVKTEGTDISILQIRAKITEEGIFVNSVTNAEGEETKVVDFE</sequence>
<accession>A0A6I6GAR3</accession>